<reference evidence="1 2" key="1">
    <citation type="submission" date="2018-08" db="EMBL/GenBank/DDBJ databases">
        <title>Chryseobacterium nematophagum: a novel matrix digesting pathogen of nematodes.</title>
        <authorList>
            <person name="Page A."/>
            <person name="Roberts M."/>
            <person name="Felix M.-A."/>
            <person name="Weir W."/>
        </authorList>
    </citation>
    <scope>NUCLEOTIDE SEQUENCE [LARGE SCALE GENOMIC DNA]</scope>
    <source>
        <strain evidence="1 2">JUb275</strain>
    </source>
</reference>
<evidence type="ECO:0000313" key="2">
    <source>
        <dbReference type="Proteomes" id="UP000267524"/>
    </source>
</evidence>
<sequence>MGKNKFNFKTFHLGNLVQQGVLEKRLEMSHVCSFFGCAQDEIISMYEAETLDSEVLLKWSLLLQYDFFRIYSEHLILYAPKASADKNKGVNLKSVQANQFRKNIYTKGIIDFVLEIMETGEKNAVEIIKEYGIPKSTLNKWKDKYKVST</sequence>
<dbReference type="AlphaFoldDB" id="A0A3M7LFB9"/>
<comment type="caution">
    <text evidence="1">The sequence shown here is derived from an EMBL/GenBank/DDBJ whole genome shotgun (WGS) entry which is preliminary data.</text>
</comment>
<evidence type="ECO:0000313" key="1">
    <source>
        <dbReference type="EMBL" id="RMZ60750.1"/>
    </source>
</evidence>
<protein>
    <submittedName>
        <fullName evidence="1">Transposase</fullName>
    </submittedName>
</protein>
<dbReference type="Proteomes" id="UP000267524">
    <property type="component" value="Unassembled WGS sequence"/>
</dbReference>
<keyword evidence="2" id="KW-1185">Reference proteome</keyword>
<organism evidence="1 2">
    <name type="scientific">Chryseobacterium nematophagum</name>
    <dbReference type="NCBI Taxonomy" id="2305228"/>
    <lineage>
        <taxon>Bacteria</taxon>
        <taxon>Pseudomonadati</taxon>
        <taxon>Bacteroidota</taxon>
        <taxon>Flavobacteriia</taxon>
        <taxon>Flavobacteriales</taxon>
        <taxon>Weeksellaceae</taxon>
        <taxon>Chryseobacterium group</taxon>
        <taxon>Chryseobacterium</taxon>
    </lineage>
</organism>
<gene>
    <name evidence="1" type="ORF">D1632_01865</name>
</gene>
<proteinExistence type="predicted"/>
<dbReference type="EMBL" id="QWIV01000005">
    <property type="protein sequence ID" value="RMZ60750.1"/>
    <property type="molecule type" value="Genomic_DNA"/>
</dbReference>
<accession>A0A3M7LFB9</accession>
<dbReference type="RefSeq" id="WP_122545558.1">
    <property type="nucleotide sequence ID" value="NZ_QWIV01000005.1"/>
</dbReference>
<name>A0A3M7LFB9_9FLAO</name>